<evidence type="ECO:0000256" key="1">
    <source>
        <dbReference type="SAM" id="Coils"/>
    </source>
</evidence>
<organism evidence="3 4">
    <name type="scientific">Candidatus Andeanibacterium colombiense</name>
    <dbReference type="NCBI Taxonomy" id="3121345"/>
    <lineage>
        <taxon>Bacteria</taxon>
        <taxon>Pseudomonadati</taxon>
        <taxon>Pseudomonadota</taxon>
        <taxon>Alphaproteobacteria</taxon>
        <taxon>Sphingomonadales</taxon>
        <taxon>Sphingomonadaceae</taxon>
        <taxon>Candidatus Andeanibacterium</taxon>
    </lineage>
</organism>
<sequence>MRKILTAAIAATLLVPAVGYAQSAGEVRHDKREVAKDQREVKRDLARGKFREAREDARETREDRKELREDWRDYRNKNRNAFHRSAYSAPRGMMYRPVAVGARLHRAFYGKPYWVSNYSAYRLPRPGAGLTYVRYGNDVLLINSRTGRVIRVYDKFFW</sequence>
<dbReference type="AlphaFoldDB" id="A0AAJ6BPT2"/>
<feature type="coiled-coil region" evidence="1">
    <location>
        <begin position="50"/>
        <end position="77"/>
    </location>
</feature>
<dbReference type="Gene3D" id="3.10.450.160">
    <property type="entry name" value="inner membrane protein cigr"/>
    <property type="match status" value="1"/>
</dbReference>
<reference evidence="3" key="1">
    <citation type="submission" date="2023-03" db="EMBL/GenBank/DDBJ databases">
        <title>Andean soil-derived lignocellulolytic bacterial consortium as a source of novel taxa and putative plastic-active enzymes.</title>
        <authorList>
            <person name="Diaz-Garcia L."/>
            <person name="Chuvochina M."/>
            <person name="Feuerriegel G."/>
            <person name="Bunk B."/>
            <person name="Sproer C."/>
            <person name="Streit W.R."/>
            <person name="Rodriguez L.M."/>
            <person name="Overmann J."/>
            <person name="Jimenez D.J."/>
        </authorList>
    </citation>
    <scope>NUCLEOTIDE SEQUENCE</scope>
    <source>
        <strain evidence="3">MAG 26</strain>
    </source>
</reference>
<keyword evidence="1" id="KW-0175">Coiled coil</keyword>
<keyword evidence="2" id="KW-0732">Signal</keyword>
<evidence type="ECO:0000313" key="4">
    <source>
        <dbReference type="Proteomes" id="UP001218362"/>
    </source>
</evidence>
<name>A0AAJ6BPT2_9SPHN</name>
<evidence type="ECO:0000313" key="3">
    <source>
        <dbReference type="EMBL" id="WEK47486.1"/>
    </source>
</evidence>
<dbReference type="Pfam" id="PF11776">
    <property type="entry name" value="RcnB"/>
    <property type="match status" value="1"/>
</dbReference>
<dbReference type="EMBL" id="CP119316">
    <property type="protein sequence ID" value="WEK47486.1"/>
    <property type="molecule type" value="Genomic_DNA"/>
</dbReference>
<dbReference type="KEGG" id="acob:P0Y56_04130"/>
<proteinExistence type="predicted"/>
<feature type="chain" id="PRO_5042602949" evidence="2">
    <location>
        <begin position="24"/>
        <end position="158"/>
    </location>
</feature>
<dbReference type="Proteomes" id="UP001218362">
    <property type="component" value="Chromosome"/>
</dbReference>
<feature type="signal peptide" evidence="2">
    <location>
        <begin position="1"/>
        <end position="23"/>
    </location>
</feature>
<protein>
    <submittedName>
        <fullName evidence="3">RcnB family protein</fullName>
    </submittedName>
</protein>
<evidence type="ECO:0000256" key="2">
    <source>
        <dbReference type="SAM" id="SignalP"/>
    </source>
</evidence>
<dbReference type="InterPro" id="IPR024572">
    <property type="entry name" value="RcnB"/>
</dbReference>
<accession>A0AAJ6BPT2</accession>
<gene>
    <name evidence="3" type="ORF">P0Y56_04130</name>
</gene>